<dbReference type="Pfam" id="PF01041">
    <property type="entry name" value="DegT_DnrJ_EryC1"/>
    <property type="match status" value="1"/>
</dbReference>
<evidence type="ECO:0000313" key="5">
    <source>
        <dbReference type="Proteomes" id="UP000017118"/>
    </source>
</evidence>
<dbReference type="InterPro" id="IPR015424">
    <property type="entry name" value="PyrdxlP-dep_Trfase"/>
</dbReference>
<dbReference type="EMBL" id="CP006721">
    <property type="protein sequence ID" value="AGX44918.1"/>
    <property type="molecule type" value="Genomic_DNA"/>
</dbReference>
<protein>
    <submittedName>
        <fullName evidence="4">Spore coat polysaccharide biosynthesis protein SpsC</fullName>
    </submittedName>
</protein>
<proteinExistence type="inferred from homology"/>
<dbReference type="GO" id="GO:0008483">
    <property type="term" value="F:transaminase activity"/>
    <property type="evidence" value="ECO:0007669"/>
    <property type="project" value="TreeGrafter"/>
</dbReference>
<dbReference type="PATRIC" id="fig|1345695.10.peg.2787"/>
<dbReference type="PIRSF" id="PIRSF000390">
    <property type="entry name" value="PLP_StrS"/>
    <property type="match status" value="1"/>
</dbReference>
<dbReference type="RefSeq" id="WP_022749254.1">
    <property type="nucleotide sequence ID" value="NC_022571.1"/>
</dbReference>
<feature type="active site" description="Proton acceptor" evidence="1">
    <location>
        <position position="205"/>
    </location>
</feature>
<evidence type="ECO:0000256" key="2">
    <source>
        <dbReference type="PIRSR" id="PIRSR000390-2"/>
    </source>
</evidence>
<dbReference type="eggNOG" id="COG0399">
    <property type="taxonomic scope" value="Bacteria"/>
</dbReference>
<organism evidence="4 5">
    <name type="scientific">Clostridium saccharobutylicum DSM 13864</name>
    <dbReference type="NCBI Taxonomy" id="1345695"/>
    <lineage>
        <taxon>Bacteria</taxon>
        <taxon>Bacillati</taxon>
        <taxon>Bacillota</taxon>
        <taxon>Clostridia</taxon>
        <taxon>Eubacteriales</taxon>
        <taxon>Clostridiaceae</taxon>
        <taxon>Clostridium</taxon>
    </lineage>
</organism>
<dbReference type="SUPFAM" id="SSF53383">
    <property type="entry name" value="PLP-dependent transferases"/>
    <property type="match status" value="1"/>
</dbReference>
<name>U5MWM8_CLOSA</name>
<evidence type="ECO:0000313" key="4">
    <source>
        <dbReference type="EMBL" id="AGX44918.1"/>
    </source>
</evidence>
<comment type="similarity">
    <text evidence="3">Belongs to the DegT/DnrJ/EryC1 family.</text>
</comment>
<dbReference type="Gene3D" id="3.90.1150.10">
    <property type="entry name" value="Aspartate Aminotransferase, domain 1"/>
    <property type="match status" value="1"/>
</dbReference>
<dbReference type="AlphaFoldDB" id="U5MWM8"/>
<dbReference type="OrthoDB" id="9810913at2"/>
<dbReference type="PANTHER" id="PTHR30244:SF34">
    <property type="entry name" value="DTDP-4-AMINO-4,6-DIDEOXYGALACTOSE TRANSAMINASE"/>
    <property type="match status" value="1"/>
</dbReference>
<dbReference type="HOGENOM" id="CLU_033332_7_1_9"/>
<dbReference type="Proteomes" id="UP000017118">
    <property type="component" value="Chromosome"/>
</dbReference>
<dbReference type="InterPro" id="IPR015421">
    <property type="entry name" value="PyrdxlP-dep_Trfase_major"/>
</dbReference>
<gene>
    <name evidence="4" type="primary">spsC</name>
    <name evidence="4" type="ORF">CLSA_c39580</name>
</gene>
<reference evidence="4 5" key="1">
    <citation type="journal article" date="2013" name="Genome Announc.">
        <title>Complete Genome Sequence of the Solvent Producer Clostridium saccharobutylicum NCP262 (DSM 13864).</title>
        <authorList>
            <person name="Poehlein A."/>
            <person name="Hartwich K."/>
            <person name="Krabben P."/>
            <person name="Ehrenreich A."/>
            <person name="Liebl W."/>
            <person name="Durre P."/>
            <person name="Gottschalk G."/>
            <person name="Daniel R."/>
        </authorList>
    </citation>
    <scope>NUCLEOTIDE SEQUENCE [LARGE SCALE GENOMIC DNA]</scope>
    <source>
        <strain evidence="4">DSM 13864</strain>
    </source>
</reference>
<keyword evidence="2 3" id="KW-0663">Pyridoxal phosphate</keyword>
<evidence type="ECO:0000256" key="1">
    <source>
        <dbReference type="PIRSR" id="PIRSR000390-1"/>
    </source>
</evidence>
<dbReference type="GO" id="GO:0030170">
    <property type="term" value="F:pyridoxal phosphate binding"/>
    <property type="evidence" value="ECO:0007669"/>
    <property type="project" value="TreeGrafter"/>
</dbReference>
<dbReference type="GeneID" id="55476252"/>
<dbReference type="InterPro" id="IPR000653">
    <property type="entry name" value="DegT/StrS_aminotransferase"/>
</dbReference>
<accession>U5MWM8</accession>
<dbReference type="CDD" id="cd00616">
    <property type="entry name" value="AHBA_syn"/>
    <property type="match status" value="1"/>
</dbReference>
<dbReference type="PANTHER" id="PTHR30244">
    <property type="entry name" value="TRANSAMINASE"/>
    <property type="match status" value="1"/>
</dbReference>
<evidence type="ECO:0000256" key="3">
    <source>
        <dbReference type="RuleBase" id="RU004508"/>
    </source>
</evidence>
<keyword evidence="5" id="KW-1185">Reference proteome</keyword>
<feature type="modified residue" description="N6-(pyridoxal phosphate)lysine" evidence="2">
    <location>
        <position position="205"/>
    </location>
</feature>
<dbReference type="InterPro" id="IPR015422">
    <property type="entry name" value="PyrdxlP-dep_Trfase_small"/>
</dbReference>
<dbReference type="GO" id="GO:0000271">
    <property type="term" value="P:polysaccharide biosynthetic process"/>
    <property type="evidence" value="ECO:0007669"/>
    <property type="project" value="TreeGrafter"/>
</dbReference>
<dbReference type="KEGG" id="csb:CLSA_c39580"/>
<sequence length="436" mass="49205">MSKLAIKGGSKVREKLFPAYNPIGEEEKIAVEKVLEKGKLSRFLGSWHEDFYGGEEVRALEKEWAEKFNVKHAISVNSATSGLYCAVGATGVGPGDEVIVSPYTMAASATAPLIYNAIPVFADIEEDYFCLDPKSIEEKITERTKAIIVVDIFGQPYDVDTINEIARKHNLIVIEDAAQAPGAMYKEKYTGTLGDIGIFSLNYHKHIHSGEGGIIVTDNDELADKLRLIRNHAEAVVEAKGYNSLVNMLGFNYRMTEIEAAIAREQLKKLDNLNEIRFENVKYLSEGLKKLPCIELSKVRENCIHGYYIHSFKFKEEIAGVSRERFINAVKAELPSFEMRENEGVKLSFGYVRPIYLQPLFQQQIAYGEAGCPFKCPRYNGHLNYDKGTCPVCEKMHFEELVINEFMLPSMSKDDIDDVINAFNKVWKNINDIKNE</sequence>
<dbReference type="Gene3D" id="3.40.640.10">
    <property type="entry name" value="Type I PLP-dependent aspartate aminotransferase-like (Major domain)"/>
    <property type="match status" value="1"/>
</dbReference>